<evidence type="ECO:0000256" key="1">
    <source>
        <dbReference type="SAM" id="Phobius"/>
    </source>
</evidence>
<dbReference type="AlphaFoldDB" id="A0A0L9V089"/>
<evidence type="ECO:0008006" key="4">
    <source>
        <dbReference type="Google" id="ProtNLM"/>
    </source>
</evidence>
<feature type="transmembrane region" description="Helical" evidence="1">
    <location>
        <begin position="12"/>
        <end position="32"/>
    </location>
</feature>
<protein>
    <recommendedName>
        <fullName evidence="4">Transmembrane protein</fullName>
    </recommendedName>
</protein>
<dbReference type="Proteomes" id="UP000053144">
    <property type="component" value="Chromosome 7"/>
</dbReference>
<evidence type="ECO:0000313" key="2">
    <source>
        <dbReference type="EMBL" id="KOM48376.1"/>
    </source>
</evidence>
<dbReference type="EMBL" id="CM003377">
    <property type="protein sequence ID" value="KOM48376.1"/>
    <property type="molecule type" value="Genomic_DNA"/>
</dbReference>
<keyword evidence="1" id="KW-0812">Transmembrane</keyword>
<reference evidence="3" key="1">
    <citation type="journal article" date="2015" name="Proc. Natl. Acad. Sci. U.S.A.">
        <title>Genome sequencing of adzuki bean (Vigna angularis) provides insight into high starch and low fat accumulation and domestication.</title>
        <authorList>
            <person name="Yang K."/>
            <person name="Tian Z."/>
            <person name="Chen C."/>
            <person name="Luo L."/>
            <person name="Zhao B."/>
            <person name="Wang Z."/>
            <person name="Yu L."/>
            <person name="Li Y."/>
            <person name="Sun Y."/>
            <person name="Li W."/>
            <person name="Chen Y."/>
            <person name="Li Y."/>
            <person name="Zhang Y."/>
            <person name="Ai D."/>
            <person name="Zhao J."/>
            <person name="Shang C."/>
            <person name="Ma Y."/>
            <person name="Wu B."/>
            <person name="Wang M."/>
            <person name="Gao L."/>
            <person name="Sun D."/>
            <person name="Zhang P."/>
            <person name="Guo F."/>
            <person name="Wang W."/>
            <person name="Li Y."/>
            <person name="Wang J."/>
            <person name="Varshney R.K."/>
            <person name="Wang J."/>
            <person name="Ling H.Q."/>
            <person name="Wan P."/>
        </authorList>
    </citation>
    <scope>NUCLEOTIDE SEQUENCE</scope>
    <source>
        <strain evidence="3">cv. Jingnong 6</strain>
    </source>
</reference>
<keyword evidence="1" id="KW-0472">Membrane</keyword>
<name>A0A0L9V089_PHAAN</name>
<organism evidence="2 3">
    <name type="scientific">Phaseolus angularis</name>
    <name type="common">Azuki bean</name>
    <name type="synonym">Vigna angularis</name>
    <dbReference type="NCBI Taxonomy" id="3914"/>
    <lineage>
        <taxon>Eukaryota</taxon>
        <taxon>Viridiplantae</taxon>
        <taxon>Streptophyta</taxon>
        <taxon>Embryophyta</taxon>
        <taxon>Tracheophyta</taxon>
        <taxon>Spermatophyta</taxon>
        <taxon>Magnoliopsida</taxon>
        <taxon>eudicotyledons</taxon>
        <taxon>Gunneridae</taxon>
        <taxon>Pentapetalae</taxon>
        <taxon>rosids</taxon>
        <taxon>fabids</taxon>
        <taxon>Fabales</taxon>
        <taxon>Fabaceae</taxon>
        <taxon>Papilionoideae</taxon>
        <taxon>50 kb inversion clade</taxon>
        <taxon>NPAAA clade</taxon>
        <taxon>indigoferoid/millettioid clade</taxon>
        <taxon>Phaseoleae</taxon>
        <taxon>Vigna</taxon>
    </lineage>
</organism>
<feature type="transmembrane region" description="Helical" evidence="1">
    <location>
        <begin position="103"/>
        <end position="123"/>
    </location>
</feature>
<feature type="transmembrane region" description="Helical" evidence="1">
    <location>
        <begin position="58"/>
        <end position="77"/>
    </location>
</feature>
<proteinExistence type="predicted"/>
<evidence type="ECO:0000313" key="3">
    <source>
        <dbReference type="Proteomes" id="UP000053144"/>
    </source>
</evidence>
<dbReference type="Gramene" id="KOM48376">
    <property type="protein sequence ID" value="KOM48376"/>
    <property type="gene ID" value="LR48_Vigan07g208000"/>
</dbReference>
<keyword evidence="1" id="KW-1133">Transmembrane helix</keyword>
<sequence length="159" mass="18567">MLESPKTPSSHLSFILPPFSFSLNSTVLHLFLSLPRYHSLLPPHISAPNCLHLQQPRVLFRIFISTSLFTYFSFAFLSRECSSSSPIILHHRSISFPQVSIEFNPLFLVLLRVFVIFRCVHLWRKLRRSSRHAHSSSPLTLVHQLVSELRFRPCFTRQR</sequence>
<accession>A0A0L9V089</accession>
<gene>
    <name evidence="2" type="ORF">LR48_Vigan07g208000</name>
</gene>